<dbReference type="InterPro" id="IPR003609">
    <property type="entry name" value="Pan_app"/>
</dbReference>
<dbReference type="PANTHER" id="PTHR22906">
    <property type="entry name" value="PROPERDIN"/>
    <property type="match status" value="1"/>
</dbReference>
<dbReference type="FunFam" id="2.20.100.10:FF:000021">
    <property type="entry name" value="semaphorin-5B isoform X1"/>
    <property type="match status" value="1"/>
</dbReference>
<dbReference type="Gene3D" id="2.20.100.10">
    <property type="entry name" value="Thrombospondin type-1 (TSP1) repeat"/>
    <property type="match status" value="2"/>
</dbReference>
<evidence type="ECO:0000256" key="5">
    <source>
        <dbReference type="ARBA" id="ARBA00023136"/>
    </source>
</evidence>
<evidence type="ECO:0000256" key="1">
    <source>
        <dbReference type="ARBA" id="ARBA00004167"/>
    </source>
</evidence>
<dbReference type="HOGENOM" id="CLU_895029_0_0_1"/>
<dbReference type="OrthoDB" id="6273859at2759"/>
<name>K1PQ16_MAGGI</name>
<proteinExistence type="predicted"/>
<comment type="subcellular location">
    <subcellularLocation>
        <location evidence="1">Membrane</location>
        <topology evidence="1">Single-pass membrane protein</topology>
    </subcellularLocation>
</comment>
<dbReference type="SUPFAM" id="SSF57414">
    <property type="entry name" value="Hairpin loop containing domain-like"/>
    <property type="match status" value="1"/>
</dbReference>
<dbReference type="PRINTS" id="PR01705">
    <property type="entry name" value="TSP1REPEAT"/>
</dbReference>
<dbReference type="KEGG" id="crg:105326587"/>
<reference evidence="9" key="1">
    <citation type="journal article" date="2012" name="Nature">
        <title>The oyster genome reveals stress adaptation and complexity of shell formation.</title>
        <authorList>
            <person name="Zhang G."/>
            <person name="Fang X."/>
            <person name="Guo X."/>
            <person name="Li L."/>
            <person name="Luo R."/>
            <person name="Xu F."/>
            <person name="Yang P."/>
            <person name="Zhang L."/>
            <person name="Wang X."/>
            <person name="Qi H."/>
            <person name="Xiong Z."/>
            <person name="Que H."/>
            <person name="Xie Y."/>
            <person name="Holland P.W."/>
            <person name="Paps J."/>
            <person name="Zhu Y."/>
            <person name="Wu F."/>
            <person name="Chen Y."/>
            <person name="Wang J."/>
            <person name="Peng C."/>
            <person name="Meng J."/>
            <person name="Yang L."/>
            <person name="Liu J."/>
            <person name="Wen B."/>
            <person name="Zhang N."/>
            <person name="Huang Z."/>
            <person name="Zhu Q."/>
            <person name="Feng Y."/>
            <person name="Mount A."/>
            <person name="Hedgecock D."/>
            <person name="Xu Z."/>
            <person name="Liu Y."/>
            <person name="Domazet-Loso T."/>
            <person name="Du Y."/>
            <person name="Sun X."/>
            <person name="Zhang S."/>
            <person name="Liu B."/>
            <person name="Cheng P."/>
            <person name="Jiang X."/>
            <person name="Li J."/>
            <person name="Fan D."/>
            <person name="Wang W."/>
            <person name="Fu W."/>
            <person name="Wang T."/>
            <person name="Wang B."/>
            <person name="Zhang J."/>
            <person name="Peng Z."/>
            <person name="Li Y."/>
            <person name="Li N."/>
            <person name="Wang J."/>
            <person name="Chen M."/>
            <person name="He Y."/>
            <person name="Tan F."/>
            <person name="Song X."/>
            <person name="Zheng Q."/>
            <person name="Huang R."/>
            <person name="Yang H."/>
            <person name="Du X."/>
            <person name="Chen L."/>
            <person name="Yang M."/>
            <person name="Gaffney P.M."/>
            <person name="Wang S."/>
            <person name="Luo L."/>
            <person name="She Z."/>
            <person name="Ming Y."/>
            <person name="Huang W."/>
            <person name="Zhang S."/>
            <person name="Huang B."/>
            <person name="Zhang Y."/>
            <person name="Qu T."/>
            <person name="Ni P."/>
            <person name="Miao G."/>
            <person name="Wang J."/>
            <person name="Wang Q."/>
            <person name="Steinberg C.E."/>
            <person name="Wang H."/>
            <person name="Li N."/>
            <person name="Qian L."/>
            <person name="Zhang G."/>
            <person name="Li Y."/>
            <person name="Yang H."/>
            <person name="Liu X."/>
            <person name="Wang J."/>
            <person name="Yin Y."/>
            <person name="Wang J."/>
        </authorList>
    </citation>
    <scope>NUCLEOTIDE SEQUENCE [LARGE SCALE GENOMIC DNA]</scope>
    <source>
        <strain evidence="9">05x7-T-G4-1.051#20</strain>
    </source>
</reference>
<dbReference type="Gene3D" id="2.10.70.10">
    <property type="entry name" value="Complement Module, domain 1"/>
    <property type="match status" value="1"/>
</dbReference>
<dbReference type="InParanoid" id="K1PQ16"/>
<dbReference type="SUPFAM" id="SSF57535">
    <property type="entry name" value="Complement control module/SCR domain"/>
    <property type="match status" value="1"/>
</dbReference>
<dbReference type="InterPro" id="IPR035976">
    <property type="entry name" value="Sushi/SCR/CCP_sf"/>
</dbReference>
<dbReference type="PROSITE" id="PS50092">
    <property type="entry name" value="TSP1"/>
    <property type="match status" value="2"/>
</dbReference>
<dbReference type="SMART" id="SM00209">
    <property type="entry name" value="TSP1"/>
    <property type="match status" value="2"/>
</dbReference>
<keyword evidence="7" id="KW-0325">Glycoprotein</keyword>
<dbReference type="SMART" id="SM00032">
    <property type="entry name" value="CCP"/>
    <property type="match status" value="1"/>
</dbReference>
<accession>K1PQ16</accession>
<dbReference type="PROSITE" id="PS50923">
    <property type="entry name" value="SUSHI"/>
    <property type="match status" value="1"/>
</dbReference>
<dbReference type="Pfam" id="PF00024">
    <property type="entry name" value="PAN_1"/>
    <property type="match status" value="1"/>
</dbReference>
<protein>
    <submittedName>
        <fullName evidence="9">Thrombospondin-2</fullName>
    </submittedName>
</protein>
<dbReference type="GO" id="GO:0016020">
    <property type="term" value="C:membrane"/>
    <property type="evidence" value="ECO:0007669"/>
    <property type="project" value="UniProtKB-SubCell"/>
</dbReference>
<dbReference type="FunFam" id="2.20.100.10:FF:000007">
    <property type="entry name" value="Thrombospondin 1"/>
    <property type="match status" value="1"/>
</dbReference>
<keyword evidence="6" id="KW-1015">Disulfide bond</keyword>
<dbReference type="InterPro" id="IPR036383">
    <property type="entry name" value="TSP1_rpt_sf"/>
</dbReference>
<dbReference type="AlphaFoldDB" id="K1PQ16"/>
<dbReference type="SUPFAM" id="SSF82895">
    <property type="entry name" value="TSP-1 type 1 repeat"/>
    <property type="match status" value="2"/>
</dbReference>
<dbReference type="InterPro" id="IPR000884">
    <property type="entry name" value="TSP1_rpt"/>
</dbReference>
<comment type="caution">
    <text evidence="8">Lacks conserved residue(s) required for the propagation of feature annotation.</text>
</comment>
<keyword evidence="4" id="KW-1133">Transmembrane helix</keyword>
<keyword evidence="5" id="KW-0472">Membrane</keyword>
<organism evidence="9">
    <name type="scientific">Magallana gigas</name>
    <name type="common">Pacific oyster</name>
    <name type="synonym">Crassostrea gigas</name>
    <dbReference type="NCBI Taxonomy" id="29159"/>
    <lineage>
        <taxon>Eukaryota</taxon>
        <taxon>Metazoa</taxon>
        <taxon>Spiralia</taxon>
        <taxon>Lophotrochozoa</taxon>
        <taxon>Mollusca</taxon>
        <taxon>Bivalvia</taxon>
        <taxon>Autobranchia</taxon>
        <taxon>Pteriomorphia</taxon>
        <taxon>Ostreida</taxon>
        <taxon>Ostreoidea</taxon>
        <taxon>Ostreidae</taxon>
        <taxon>Magallana</taxon>
    </lineage>
</organism>
<evidence type="ECO:0000313" key="9">
    <source>
        <dbReference type="EMBL" id="EKC20939.1"/>
    </source>
</evidence>
<dbReference type="PROSITE" id="PS50948">
    <property type="entry name" value="PAN"/>
    <property type="match status" value="1"/>
</dbReference>
<dbReference type="InterPro" id="IPR000436">
    <property type="entry name" value="Sushi_SCR_CCP_dom"/>
</dbReference>
<evidence type="ECO:0000256" key="4">
    <source>
        <dbReference type="ARBA" id="ARBA00022989"/>
    </source>
</evidence>
<evidence type="ECO:0000256" key="8">
    <source>
        <dbReference type="PROSITE-ProRule" id="PRU00302"/>
    </source>
</evidence>
<evidence type="ECO:0000256" key="3">
    <source>
        <dbReference type="ARBA" id="ARBA00022737"/>
    </source>
</evidence>
<dbReference type="PANTHER" id="PTHR22906:SF21">
    <property type="entry name" value="SEMA DOMAIN-CONTAINING PROTEIN"/>
    <property type="match status" value="1"/>
</dbReference>
<evidence type="ECO:0000256" key="6">
    <source>
        <dbReference type="ARBA" id="ARBA00023157"/>
    </source>
</evidence>
<evidence type="ECO:0000256" key="7">
    <source>
        <dbReference type="ARBA" id="ARBA00023180"/>
    </source>
</evidence>
<evidence type="ECO:0000256" key="2">
    <source>
        <dbReference type="ARBA" id="ARBA00022692"/>
    </source>
</evidence>
<dbReference type="GO" id="GO:0007399">
    <property type="term" value="P:nervous system development"/>
    <property type="evidence" value="ECO:0007669"/>
    <property type="project" value="UniProtKB-ARBA"/>
</dbReference>
<keyword evidence="8" id="KW-0768">Sushi</keyword>
<keyword evidence="3" id="KW-0677">Repeat</keyword>
<keyword evidence="2" id="KW-0812">Transmembrane</keyword>
<dbReference type="InterPro" id="IPR052065">
    <property type="entry name" value="Compl_asym_regulator"/>
</dbReference>
<dbReference type="Pfam" id="PF00090">
    <property type="entry name" value="TSP_1"/>
    <property type="match status" value="2"/>
</dbReference>
<gene>
    <name evidence="9" type="ORF">CGI_10005014</name>
</gene>
<dbReference type="EMBL" id="JH815749">
    <property type="protein sequence ID" value="EKC20939.1"/>
    <property type="molecule type" value="Genomic_DNA"/>
</dbReference>
<sequence>MSFNIEPCFIAILLCSTYPVYKSTPECQFGRYVSDEEGKLDVFPINFYHDIGPNDCYEKCQAHGDCLSVNYHRKNNYCELLNQKKTEDTPFESNSNFVHVELEAIADRGDKKCGLSSCNHYSTCISTLFQNSVCIETECSEPYPTLSNGHLSVRTFSPITATYVCNSGYTGVGPVNKITCPPGGTWSAMSYTCYPPVHGGWGGWSAWETCPVTCGGGYHSRQRSCNNPSPNYGGNNCGGLSNETVACNTDGCPIDGRWSLWSQWSECTCLNPVHATRSRSCNNPTPMYGGLQCAGDSTENKGCFISGCIPG</sequence>
<dbReference type="CDD" id="cd00033">
    <property type="entry name" value="CCP"/>
    <property type="match status" value="1"/>
</dbReference>